<dbReference type="STRING" id="1048834.TC41_3254"/>
<gene>
    <name evidence="1" type="ordered locus">TC41_3254</name>
</gene>
<proteinExistence type="predicted"/>
<dbReference type="HOGENOM" id="CLU_2191408_0_0_9"/>
<accession>F8IE95</accession>
<dbReference type="PATRIC" id="fig|1048834.4.peg.3088"/>
<evidence type="ECO:0000313" key="2">
    <source>
        <dbReference type="Proteomes" id="UP000000292"/>
    </source>
</evidence>
<dbReference type="KEGG" id="aad:TC41_3254"/>
<name>F8IE95_ALIAT</name>
<reference evidence="2" key="2">
    <citation type="submission" date="2011-06" db="EMBL/GenBank/DDBJ databases">
        <title>The complete genome sequence of Alicyclobacillus acidocaldarius sp. Tc-4-1.</title>
        <authorList>
            <person name="Chen Y."/>
            <person name="He Y."/>
            <person name="Dong Z."/>
            <person name="Hu S."/>
        </authorList>
    </citation>
    <scope>NUCLEOTIDE SEQUENCE [LARGE SCALE GENOMIC DNA]</scope>
    <source>
        <strain evidence="2">Tc-4-1</strain>
    </source>
</reference>
<organism evidence="1 2">
    <name type="scientific">Alicyclobacillus acidocaldarius (strain Tc-4-1)</name>
    <name type="common">Bacillus acidocaldarius</name>
    <dbReference type="NCBI Taxonomy" id="1048834"/>
    <lineage>
        <taxon>Bacteria</taxon>
        <taxon>Bacillati</taxon>
        <taxon>Bacillota</taxon>
        <taxon>Bacilli</taxon>
        <taxon>Bacillales</taxon>
        <taxon>Alicyclobacillaceae</taxon>
        <taxon>Alicyclobacillus</taxon>
    </lineage>
</organism>
<dbReference type="Proteomes" id="UP000000292">
    <property type="component" value="Chromosome"/>
</dbReference>
<dbReference type="EMBL" id="CP002902">
    <property type="protein sequence ID" value="AEJ45133.1"/>
    <property type="molecule type" value="Genomic_DNA"/>
</dbReference>
<evidence type="ECO:0000313" key="1">
    <source>
        <dbReference type="EMBL" id="AEJ45133.1"/>
    </source>
</evidence>
<sequence length="108" mass="12354">MQSLALMVGAAQKWHISIPSDLSEYIREQLSPFSDARPSNWSIAMMKARANHLSWESEVDWIPSFVAAQLAKRFPQVLQNMNKDLQAYRAHVEWIIPPEKMVSLISST</sequence>
<protein>
    <submittedName>
        <fullName evidence="1">Uncharacterized protein</fullName>
    </submittedName>
</protein>
<reference evidence="1 2" key="1">
    <citation type="journal article" date="2011" name="J. Bacteriol.">
        <title>Complete Genome Sequence of Alicyclobacillus acidocaldarius Strain Tc-4-1.</title>
        <authorList>
            <person name="Chen Y."/>
            <person name="He Y."/>
            <person name="Zhang B."/>
            <person name="Yang J."/>
            <person name="Li W."/>
            <person name="Dong Z."/>
            <person name="Hu S."/>
        </authorList>
    </citation>
    <scope>NUCLEOTIDE SEQUENCE [LARGE SCALE GENOMIC DNA]</scope>
    <source>
        <strain evidence="1 2">Tc-4-1</strain>
    </source>
</reference>
<dbReference type="AlphaFoldDB" id="F8IE95"/>